<dbReference type="Gene3D" id="2.60.120.650">
    <property type="entry name" value="Cupin"/>
    <property type="match status" value="1"/>
</dbReference>
<evidence type="ECO:0000259" key="7">
    <source>
        <dbReference type="PROSITE" id="PS51184"/>
    </source>
</evidence>
<dbReference type="SUPFAM" id="SSF51197">
    <property type="entry name" value="Clavaminate synthase-like"/>
    <property type="match status" value="1"/>
</dbReference>
<dbReference type="eggNOG" id="KOG2130">
    <property type="taxonomic scope" value="Eukaryota"/>
</dbReference>
<accession>D8LEI9</accession>
<feature type="region of interest" description="Disordered" evidence="6">
    <location>
        <begin position="1"/>
        <end position="21"/>
    </location>
</feature>
<evidence type="ECO:0000313" key="9">
    <source>
        <dbReference type="Proteomes" id="UP000002630"/>
    </source>
</evidence>
<dbReference type="GO" id="GO:0016491">
    <property type="term" value="F:oxidoreductase activity"/>
    <property type="evidence" value="ECO:0007669"/>
    <property type="project" value="UniProtKB-KW"/>
</dbReference>
<feature type="compositionally biased region" description="Low complexity" evidence="6">
    <location>
        <begin position="547"/>
        <end position="561"/>
    </location>
</feature>
<gene>
    <name evidence="8" type="ORF">Esi_0131_0061</name>
</gene>
<evidence type="ECO:0000256" key="5">
    <source>
        <dbReference type="ARBA" id="ARBA00023242"/>
    </source>
</evidence>
<dbReference type="GO" id="GO:0046872">
    <property type="term" value="F:metal ion binding"/>
    <property type="evidence" value="ECO:0007669"/>
    <property type="project" value="UniProtKB-KW"/>
</dbReference>
<sequence>MTFTGKQKQEDDSKDDEEGHPYGVEPLGNIFLGRSSDCKPRGLGTLASFDDERMLDLLCFLDAPALGRLACASRALYVFAHVEELWKTLVVQEMARRPGQGVETRGGWKTTLQHIAVGRSAAPGGGRGGGGADDEGGGKSVPHVPLKVSGFFSDLLFQPHHCATTVIRPEWVRRDTVDRRAGLSPEEFRRLYEEPNRPVVLTDAAASWPALEKWTRSRLSAAHGDLRVHAGGLEFALKDYLRYARESKDELPLYVFDKRFVDKCPDLGREYDVPSVFADDLFSVLGEERRPDHRWLIAGPARSGSSFHVDPNCTSAWNATVSGRKKWIMFPPGETPPGVHPSEDGLDLAAPVSITEWFLNFYEECHAPTRRVRPLECVVSAGEVVFVPMGWWHCVLNLEWSVAITQNFVSRVNLPHVVKFLLTQKHLISGLPPDQRDDLGESFVTAMSEQRPDLGVSEIAERATASTTAAATGFGGSGGGMVANGGESCRNGGTSKKRQKLWDKLKQGGGGEAVGVSDAGGASEDGGGGGRAAAVNGGDGCAEGRSESASSGGFSFGFSFS</sequence>
<dbReference type="PANTHER" id="PTHR12480:SF21">
    <property type="entry name" value="JMJC DOMAIN-CONTAINING PROTEIN 8"/>
    <property type="match status" value="1"/>
</dbReference>
<feature type="compositionally biased region" description="Gly residues" evidence="6">
    <location>
        <begin position="523"/>
        <end position="541"/>
    </location>
</feature>
<keyword evidence="2" id="KW-0479">Metal-binding</keyword>
<dbReference type="InterPro" id="IPR050910">
    <property type="entry name" value="JMJD6_ArgDemeth/LysHydrox"/>
</dbReference>
<evidence type="ECO:0000256" key="3">
    <source>
        <dbReference type="ARBA" id="ARBA00023002"/>
    </source>
</evidence>
<evidence type="ECO:0000256" key="6">
    <source>
        <dbReference type="SAM" id="MobiDB-lite"/>
    </source>
</evidence>
<keyword evidence="5" id="KW-0539">Nucleus</keyword>
<name>D8LEI9_ECTSI</name>
<evidence type="ECO:0000256" key="4">
    <source>
        <dbReference type="ARBA" id="ARBA00023004"/>
    </source>
</evidence>
<dbReference type="OMA" id="WPAYKNW"/>
<reference evidence="8 9" key="1">
    <citation type="journal article" date="2010" name="Nature">
        <title>The Ectocarpus genome and the independent evolution of multicellularity in brown algae.</title>
        <authorList>
            <person name="Cock J.M."/>
            <person name="Sterck L."/>
            <person name="Rouze P."/>
            <person name="Scornet D."/>
            <person name="Allen A.E."/>
            <person name="Amoutzias G."/>
            <person name="Anthouard V."/>
            <person name="Artiguenave F."/>
            <person name="Aury J.M."/>
            <person name="Badger J.H."/>
            <person name="Beszteri B."/>
            <person name="Billiau K."/>
            <person name="Bonnet E."/>
            <person name="Bothwell J.H."/>
            <person name="Bowler C."/>
            <person name="Boyen C."/>
            <person name="Brownlee C."/>
            <person name="Carrano C.J."/>
            <person name="Charrier B."/>
            <person name="Cho G.Y."/>
            <person name="Coelho S.M."/>
            <person name="Collen J."/>
            <person name="Corre E."/>
            <person name="Da Silva C."/>
            <person name="Delage L."/>
            <person name="Delaroque N."/>
            <person name="Dittami S.M."/>
            <person name="Doulbeau S."/>
            <person name="Elias M."/>
            <person name="Farnham G."/>
            <person name="Gachon C.M."/>
            <person name="Gschloessl B."/>
            <person name="Heesch S."/>
            <person name="Jabbari K."/>
            <person name="Jubin C."/>
            <person name="Kawai H."/>
            <person name="Kimura K."/>
            <person name="Kloareg B."/>
            <person name="Kupper F.C."/>
            <person name="Lang D."/>
            <person name="Le Bail A."/>
            <person name="Leblanc C."/>
            <person name="Lerouge P."/>
            <person name="Lohr M."/>
            <person name="Lopez P.J."/>
            <person name="Martens C."/>
            <person name="Maumus F."/>
            <person name="Michel G."/>
            <person name="Miranda-Saavedra D."/>
            <person name="Morales J."/>
            <person name="Moreau H."/>
            <person name="Motomura T."/>
            <person name="Nagasato C."/>
            <person name="Napoli C.A."/>
            <person name="Nelson D.R."/>
            <person name="Nyvall-Collen P."/>
            <person name="Peters A.F."/>
            <person name="Pommier C."/>
            <person name="Potin P."/>
            <person name="Poulain J."/>
            <person name="Quesneville H."/>
            <person name="Read B."/>
            <person name="Rensing S.A."/>
            <person name="Ritter A."/>
            <person name="Rousvoal S."/>
            <person name="Samanta M."/>
            <person name="Samson G."/>
            <person name="Schroeder D.C."/>
            <person name="Segurens B."/>
            <person name="Strittmatter M."/>
            <person name="Tonon T."/>
            <person name="Tregear J.W."/>
            <person name="Valentin K."/>
            <person name="von Dassow P."/>
            <person name="Yamagishi T."/>
            <person name="Van de Peer Y."/>
            <person name="Wincker P."/>
        </authorList>
    </citation>
    <scope>NUCLEOTIDE SEQUENCE [LARGE SCALE GENOMIC DNA]</scope>
    <source>
        <strain evidence="9">Ec32 / CCAP1310/4</strain>
    </source>
</reference>
<evidence type="ECO:0000313" key="8">
    <source>
        <dbReference type="EMBL" id="CBN80232.1"/>
    </source>
</evidence>
<keyword evidence="3" id="KW-0560">Oxidoreductase</keyword>
<feature type="region of interest" description="Disordered" evidence="6">
    <location>
        <begin position="507"/>
        <end position="561"/>
    </location>
</feature>
<dbReference type="InterPro" id="IPR036047">
    <property type="entry name" value="F-box-like_dom_sf"/>
</dbReference>
<dbReference type="FunFam" id="2.60.120.650:FF:000045">
    <property type="entry name" value="F-box protein At1g78280"/>
    <property type="match status" value="1"/>
</dbReference>
<dbReference type="GO" id="GO:0000987">
    <property type="term" value="F:cis-regulatory region sequence-specific DNA binding"/>
    <property type="evidence" value="ECO:0007669"/>
    <property type="project" value="TreeGrafter"/>
</dbReference>
<organism evidence="8 9">
    <name type="scientific">Ectocarpus siliculosus</name>
    <name type="common">Brown alga</name>
    <name type="synonym">Conferva siliculosa</name>
    <dbReference type="NCBI Taxonomy" id="2880"/>
    <lineage>
        <taxon>Eukaryota</taxon>
        <taxon>Sar</taxon>
        <taxon>Stramenopiles</taxon>
        <taxon>Ochrophyta</taxon>
        <taxon>PX clade</taxon>
        <taxon>Phaeophyceae</taxon>
        <taxon>Ectocarpales</taxon>
        <taxon>Ectocarpaceae</taxon>
        <taxon>Ectocarpus</taxon>
    </lineage>
</organism>
<keyword evidence="4" id="KW-0408">Iron</keyword>
<dbReference type="AlphaFoldDB" id="D8LEI9"/>
<dbReference type="EMBL" id="FN647946">
    <property type="protein sequence ID" value="CBN80232.1"/>
    <property type="molecule type" value="Genomic_DNA"/>
</dbReference>
<dbReference type="Pfam" id="PF13621">
    <property type="entry name" value="Cupin_8"/>
    <property type="match status" value="1"/>
</dbReference>
<feature type="region of interest" description="Disordered" evidence="6">
    <location>
        <begin position="119"/>
        <end position="140"/>
    </location>
</feature>
<dbReference type="PROSITE" id="PS51184">
    <property type="entry name" value="JMJC"/>
    <property type="match status" value="1"/>
</dbReference>
<dbReference type="GO" id="GO:0005634">
    <property type="term" value="C:nucleus"/>
    <property type="evidence" value="ECO:0007669"/>
    <property type="project" value="UniProtKB-SubCell"/>
</dbReference>
<dbReference type="Proteomes" id="UP000002630">
    <property type="component" value="Linkage Group LG11"/>
</dbReference>
<evidence type="ECO:0000256" key="2">
    <source>
        <dbReference type="ARBA" id="ARBA00022723"/>
    </source>
</evidence>
<dbReference type="InterPro" id="IPR003347">
    <property type="entry name" value="JmjC_dom"/>
</dbReference>
<feature type="domain" description="JmjC" evidence="7">
    <location>
        <begin position="262"/>
        <end position="425"/>
    </location>
</feature>
<dbReference type="InterPro" id="IPR041667">
    <property type="entry name" value="Cupin_8"/>
</dbReference>
<proteinExistence type="predicted"/>
<dbReference type="EMBL" id="FN649736">
    <property type="protein sequence ID" value="CBN80232.1"/>
    <property type="molecule type" value="Genomic_DNA"/>
</dbReference>
<keyword evidence="9" id="KW-1185">Reference proteome</keyword>
<dbReference type="OrthoDB" id="424465at2759"/>
<protein>
    <recommendedName>
        <fullName evidence="7">JmjC domain-containing protein</fullName>
    </recommendedName>
</protein>
<evidence type="ECO:0000256" key="1">
    <source>
        <dbReference type="ARBA" id="ARBA00004123"/>
    </source>
</evidence>
<dbReference type="PANTHER" id="PTHR12480">
    <property type="entry name" value="ARGININE DEMETHYLASE AND LYSYL-HYDROXYLASE JMJD"/>
    <property type="match status" value="1"/>
</dbReference>
<dbReference type="InParanoid" id="D8LEI9"/>
<comment type="subcellular location">
    <subcellularLocation>
        <location evidence="1">Nucleus</location>
    </subcellularLocation>
</comment>
<dbReference type="SMART" id="SM00558">
    <property type="entry name" value="JmjC"/>
    <property type="match status" value="1"/>
</dbReference>
<dbReference type="SUPFAM" id="SSF81383">
    <property type="entry name" value="F-box domain"/>
    <property type="match status" value="1"/>
</dbReference>
<dbReference type="STRING" id="2880.D8LEI9"/>